<reference evidence="4" key="1">
    <citation type="submission" date="2017-02" db="EMBL/GenBank/DDBJ databases">
        <authorList>
            <person name="Varghese N."/>
            <person name="Submissions S."/>
        </authorList>
    </citation>
    <scope>NUCLEOTIDE SEQUENCE [LARGE SCALE GENOMIC DNA]</scope>
    <source>
        <strain evidence="4">DSM 16521</strain>
    </source>
</reference>
<protein>
    <submittedName>
        <fullName evidence="3">Uncharacterized conserved protein YlxW, UPF0749 family</fullName>
    </submittedName>
</protein>
<dbReference type="PANTHER" id="PTHR37313">
    <property type="entry name" value="UPF0749 PROTEIN RV1825"/>
    <property type="match status" value="1"/>
</dbReference>
<dbReference type="PANTHER" id="PTHR37313:SF2">
    <property type="entry name" value="UPF0749 PROTEIN YLXX"/>
    <property type="match status" value="1"/>
</dbReference>
<dbReference type="Proteomes" id="UP000189933">
    <property type="component" value="Unassembled WGS sequence"/>
</dbReference>
<organism evidence="3 4">
    <name type="scientific">Carboxydocella sporoproducens DSM 16521</name>
    <dbReference type="NCBI Taxonomy" id="1121270"/>
    <lineage>
        <taxon>Bacteria</taxon>
        <taxon>Bacillati</taxon>
        <taxon>Bacillota</taxon>
        <taxon>Clostridia</taxon>
        <taxon>Eubacteriales</taxon>
        <taxon>Clostridiales Family XVI. Incertae Sedis</taxon>
        <taxon>Carboxydocella</taxon>
    </lineage>
</organism>
<name>A0A1T4M3T9_9FIRM</name>
<evidence type="ECO:0000256" key="2">
    <source>
        <dbReference type="SAM" id="Coils"/>
    </source>
</evidence>
<dbReference type="OrthoDB" id="9776196at2"/>
<accession>A0A1T4M3T9</accession>
<keyword evidence="4" id="KW-1185">Reference proteome</keyword>
<dbReference type="InterPro" id="IPR010273">
    <property type="entry name" value="DUF881"/>
</dbReference>
<comment type="similarity">
    <text evidence="1">Belongs to the UPF0749 family.</text>
</comment>
<gene>
    <name evidence="3" type="ORF">SAMN02745885_00415</name>
</gene>
<evidence type="ECO:0000256" key="1">
    <source>
        <dbReference type="ARBA" id="ARBA00009108"/>
    </source>
</evidence>
<dbReference type="RefSeq" id="WP_159071909.1">
    <property type="nucleotide sequence ID" value="NZ_FUXM01000003.1"/>
</dbReference>
<dbReference type="Pfam" id="PF05949">
    <property type="entry name" value="DUF881"/>
    <property type="match status" value="1"/>
</dbReference>
<dbReference type="EMBL" id="FUXM01000003">
    <property type="protein sequence ID" value="SJZ61633.1"/>
    <property type="molecule type" value="Genomic_DNA"/>
</dbReference>
<dbReference type="Gene3D" id="3.30.70.1880">
    <property type="entry name" value="Protein of unknown function DUF881"/>
    <property type="match status" value="1"/>
</dbReference>
<keyword evidence="2" id="KW-0175">Coiled coil</keyword>
<sequence length="241" mass="27075">MRKQVTDYQRWITVALVIVGYLAMTQFRTVQTATGVEPSKLRSESILTTLVQVEQDNYALQRESADLQQRIRQFEQAKNINEALMREKQEAELRAGLTGLKGPGMTVVLSDSQLPREAGIDPNNYYIHESFLRSVVNAFWTGGAEGVAINGQRLISTSEIFCGGTTIFINGENVAPPYVIQAIGDPRALRTSLDIDALPLLTNLQRDYGIGLDVREEKEIRLPPYQKKVDFKYARPVREGE</sequence>
<evidence type="ECO:0000313" key="3">
    <source>
        <dbReference type="EMBL" id="SJZ61633.1"/>
    </source>
</evidence>
<dbReference type="AlphaFoldDB" id="A0A1T4M3T9"/>
<proteinExistence type="inferred from homology"/>
<feature type="coiled-coil region" evidence="2">
    <location>
        <begin position="50"/>
        <end position="94"/>
    </location>
</feature>
<evidence type="ECO:0000313" key="4">
    <source>
        <dbReference type="Proteomes" id="UP000189933"/>
    </source>
</evidence>